<organism evidence="6 9">
    <name type="scientific">Labilibaculum euxinus</name>
    <dbReference type="NCBI Taxonomy" id="2686357"/>
    <lineage>
        <taxon>Bacteria</taxon>
        <taxon>Pseudomonadati</taxon>
        <taxon>Bacteroidota</taxon>
        <taxon>Bacteroidia</taxon>
        <taxon>Marinilabiliales</taxon>
        <taxon>Marinifilaceae</taxon>
        <taxon>Labilibaculum</taxon>
    </lineage>
</organism>
<dbReference type="EMBL" id="QTZN02000004">
    <property type="protein sequence ID" value="MVB05972.1"/>
    <property type="molecule type" value="Genomic_DNA"/>
</dbReference>
<evidence type="ECO:0000313" key="9">
    <source>
        <dbReference type="Proteomes" id="UP000462449"/>
    </source>
</evidence>
<sequence>MPYFCIAILFVLFNFPSFAKTFCIDVDLGCDCIISKQDSLLFNPLETHQEGKEKTHEVVIQPIIENRITSKKTLPDSSDSKYGAFHPGELWLDDQGQHINAHGGGMLFHEGKYYWFGEHKSANTSRALVGVQCYSSKDLYNWKNEGVALSVEKNDTLSPITFGCTIERPKVIFNKKTKKFIMYFHLELKGQGYSAAQVGIATSNTITGSYAFVKSLRLNEGEWPINMTESQRKFKVTPEDFDEWWTPEWRAAIVDGLFVRRDFEGGQMSRDMTLFVDEDDKAYHIYSSEENLTIHIAELTDDYLNYTGKYVRIFPGGHNEAPALFKKEGKYYLITSGCTGWNPNAARSAVASSIWGPWVPIGNPCRGEKSELTFESQSTYILPVFGDESTFIFMADRWNPKCHIDGRYVWLPINFENSKPFIEWKKEWKLKD</sequence>
<dbReference type="CDD" id="cd18825">
    <property type="entry name" value="GH43_CtGH43-like"/>
    <property type="match status" value="1"/>
</dbReference>
<keyword evidence="2 4" id="KW-0378">Hydrolase</keyword>
<reference evidence="7 8" key="1">
    <citation type="submission" date="2019-11" db="EMBL/GenBank/DDBJ databases">
        <title>Draft genome sequence of Labilibaculum sp. strain SYP isolated from Black Sea.</title>
        <authorList>
            <person name="Yadav S."/>
            <person name="Villanueva L."/>
        </authorList>
    </citation>
    <scope>NUCLEOTIDE SEQUENCE [LARGE SCALE GENOMIC DNA]</scope>
    <source>
        <strain evidence="7 8">44</strain>
    </source>
</reference>
<dbReference type="Pfam" id="PF04616">
    <property type="entry name" value="Glyco_hydro_43"/>
    <property type="match status" value="1"/>
</dbReference>
<evidence type="ECO:0000313" key="6">
    <source>
        <dbReference type="EMBL" id="MUP36767.1"/>
    </source>
</evidence>
<gene>
    <name evidence="7" type="ORF">DWB62_002965</name>
    <name evidence="6" type="ORF">GNY23_02965</name>
</gene>
<evidence type="ECO:0000313" key="8">
    <source>
        <dbReference type="Proteomes" id="UP000285951"/>
    </source>
</evidence>
<comment type="similarity">
    <text evidence="1 4">Belongs to the glycosyl hydrolase 43 family.</text>
</comment>
<dbReference type="GO" id="GO:0005975">
    <property type="term" value="P:carbohydrate metabolic process"/>
    <property type="evidence" value="ECO:0007669"/>
    <property type="project" value="InterPro"/>
</dbReference>
<keyword evidence="3 4" id="KW-0326">Glycosidase</keyword>
<dbReference type="EMBL" id="WOTW01000004">
    <property type="protein sequence ID" value="MUP36767.1"/>
    <property type="molecule type" value="Genomic_DNA"/>
</dbReference>
<feature type="chain" id="PRO_5029864156" evidence="5">
    <location>
        <begin position="20"/>
        <end position="432"/>
    </location>
</feature>
<dbReference type="PANTHER" id="PTHR22925">
    <property type="entry name" value="GLYCOSYL HYDROLASE 43 FAMILY MEMBER"/>
    <property type="match status" value="1"/>
</dbReference>
<dbReference type="AlphaFoldDB" id="A0A7M4D288"/>
<dbReference type="PANTHER" id="PTHR22925:SF3">
    <property type="entry name" value="GLYCOSYL HYDROLASE FAMILY PROTEIN 43"/>
    <property type="match status" value="1"/>
</dbReference>
<dbReference type="RefSeq" id="WP_156194674.1">
    <property type="nucleotide sequence ID" value="NZ_QTZN02000004.1"/>
</dbReference>
<evidence type="ECO:0000256" key="5">
    <source>
        <dbReference type="SAM" id="SignalP"/>
    </source>
</evidence>
<evidence type="ECO:0000256" key="3">
    <source>
        <dbReference type="ARBA" id="ARBA00023295"/>
    </source>
</evidence>
<dbReference type="GO" id="GO:0004553">
    <property type="term" value="F:hydrolase activity, hydrolyzing O-glycosyl compounds"/>
    <property type="evidence" value="ECO:0007669"/>
    <property type="project" value="InterPro"/>
</dbReference>
<dbReference type="Proteomes" id="UP000462449">
    <property type="component" value="Unassembled WGS sequence"/>
</dbReference>
<dbReference type="InterPro" id="IPR006710">
    <property type="entry name" value="Glyco_hydro_43"/>
</dbReference>
<dbReference type="Gene3D" id="2.115.10.20">
    <property type="entry name" value="Glycosyl hydrolase domain, family 43"/>
    <property type="match status" value="1"/>
</dbReference>
<dbReference type="SUPFAM" id="SSF75005">
    <property type="entry name" value="Arabinanase/levansucrase/invertase"/>
    <property type="match status" value="1"/>
</dbReference>
<accession>A0A7M4D288</accession>
<evidence type="ECO:0000256" key="4">
    <source>
        <dbReference type="RuleBase" id="RU361187"/>
    </source>
</evidence>
<evidence type="ECO:0000256" key="1">
    <source>
        <dbReference type="ARBA" id="ARBA00009865"/>
    </source>
</evidence>
<dbReference type="OrthoDB" id="273314at2"/>
<keyword evidence="5" id="KW-0732">Signal</keyword>
<reference evidence="6 9" key="2">
    <citation type="submission" date="2019-12" db="EMBL/GenBank/DDBJ databases">
        <title>Draft genome sequence of Labilibaculum sp. strain 44 isolated from deep waters of Black Sea.</title>
        <authorList>
            <person name="Yadav S."/>
            <person name="Villanueva L."/>
        </authorList>
    </citation>
    <scope>NUCLEOTIDE SEQUENCE [LARGE SCALE GENOMIC DNA]</scope>
    <source>
        <strain evidence="6 9">44</strain>
    </source>
</reference>
<dbReference type="InterPro" id="IPR023296">
    <property type="entry name" value="Glyco_hydro_beta-prop_sf"/>
</dbReference>
<evidence type="ECO:0000313" key="7">
    <source>
        <dbReference type="EMBL" id="MVB05972.1"/>
    </source>
</evidence>
<evidence type="ECO:0000256" key="2">
    <source>
        <dbReference type="ARBA" id="ARBA00022801"/>
    </source>
</evidence>
<name>A0A7M4D288_9BACT</name>
<dbReference type="Proteomes" id="UP000285951">
    <property type="component" value="Unassembled WGS sequence"/>
</dbReference>
<proteinExistence type="inferred from homology"/>
<keyword evidence="8" id="KW-1185">Reference proteome</keyword>
<protein>
    <submittedName>
        <fullName evidence="6">Family 43 glycosylhydrolase</fullName>
    </submittedName>
</protein>
<feature type="signal peptide" evidence="5">
    <location>
        <begin position="1"/>
        <end position="19"/>
    </location>
</feature>
<comment type="caution">
    <text evidence="6">The sequence shown here is derived from an EMBL/GenBank/DDBJ whole genome shotgun (WGS) entry which is preliminary data.</text>
</comment>